<evidence type="ECO:0000259" key="7">
    <source>
        <dbReference type="PROSITE" id="PS51469"/>
    </source>
</evidence>
<evidence type="ECO:0000256" key="4">
    <source>
        <dbReference type="ARBA" id="ARBA00023136"/>
    </source>
</evidence>
<dbReference type="PANTHER" id="PTHR12911">
    <property type="entry name" value="SAD1/UNC-84-LIKE PROTEIN-RELATED"/>
    <property type="match status" value="1"/>
</dbReference>
<evidence type="ECO:0000313" key="11">
    <source>
        <dbReference type="Proteomes" id="UP001372834"/>
    </source>
</evidence>
<feature type="region of interest" description="Disordered" evidence="5">
    <location>
        <begin position="55"/>
        <end position="75"/>
    </location>
</feature>
<gene>
    <name evidence="9" type="ORF">RUM43_007035</name>
    <name evidence="8" type="ORF">RUM44_001285</name>
</gene>
<evidence type="ECO:0000313" key="9">
    <source>
        <dbReference type="EMBL" id="KAK6638767.1"/>
    </source>
</evidence>
<evidence type="ECO:0000256" key="3">
    <source>
        <dbReference type="ARBA" id="ARBA00022989"/>
    </source>
</evidence>
<dbReference type="EMBL" id="JAWJWE010000003">
    <property type="protein sequence ID" value="KAK6638767.1"/>
    <property type="molecule type" value="Genomic_DNA"/>
</dbReference>
<keyword evidence="4 6" id="KW-0472">Membrane</keyword>
<dbReference type="Proteomes" id="UP001372834">
    <property type="component" value="Unassembled WGS sequence"/>
</dbReference>
<dbReference type="AlphaFoldDB" id="A0AAN8PWH6"/>
<evidence type="ECO:0000256" key="1">
    <source>
        <dbReference type="ARBA" id="ARBA00004370"/>
    </source>
</evidence>
<dbReference type="Proteomes" id="UP001359485">
    <property type="component" value="Unassembled WGS sequence"/>
</dbReference>
<evidence type="ECO:0000313" key="10">
    <source>
        <dbReference type="Proteomes" id="UP001359485"/>
    </source>
</evidence>
<reference evidence="9 11" key="1">
    <citation type="submission" date="2023-10" db="EMBL/GenBank/DDBJ databases">
        <title>Genomes of two closely related lineages of the louse Polyplax serrata with different host specificities.</title>
        <authorList>
            <person name="Martinu J."/>
            <person name="Tarabai H."/>
            <person name="Stefka J."/>
            <person name="Hypsa V."/>
        </authorList>
    </citation>
    <scope>NUCLEOTIDE SEQUENCE [LARGE SCALE GENOMIC DNA]</scope>
    <source>
        <strain evidence="8">98ZLc_SE</strain>
        <strain evidence="9">HR10_N</strain>
    </source>
</reference>
<evidence type="ECO:0000256" key="2">
    <source>
        <dbReference type="ARBA" id="ARBA00022692"/>
    </source>
</evidence>
<keyword evidence="10" id="KW-1185">Reference proteome</keyword>
<dbReference type="InterPro" id="IPR045119">
    <property type="entry name" value="SUN1-5"/>
</dbReference>
<feature type="transmembrane region" description="Helical" evidence="6">
    <location>
        <begin position="28"/>
        <end position="48"/>
    </location>
</feature>
<feature type="compositionally biased region" description="Low complexity" evidence="5">
    <location>
        <begin position="55"/>
        <end position="67"/>
    </location>
</feature>
<dbReference type="Pfam" id="PF07738">
    <property type="entry name" value="Sad1_UNC"/>
    <property type="match status" value="1"/>
</dbReference>
<accession>A0AAN8PWH6</accession>
<comment type="subcellular location">
    <subcellularLocation>
        <location evidence="1">Membrane</location>
    </subcellularLocation>
</comment>
<dbReference type="PANTHER" id="PTHR12911:SF8">
    <property type="entry name" value="KLAROID PROTEIN-RELATED"/>
    <property type="match status" value="1"/>
</dbReference>
<evidence type="ECO:0000256" key="5">
    <source>
        <dbReference type="SAM" id="MobiDB-lite"/>
    </source>
</evidence>
<feature type="domain" description="SUN" evidence="7">
    <location>
        <begin position="139"/>
        <end position="302"/>
    </location>
</feature>
<protein>
    <recommendedName>
        <fullName evidence="7">SUN domain-containing protein</fullName>
    </recommendedName>
</protein>
<dbReference type="GO" id="GO:0043495">
    <property type="term" value="F:protein-membrane adaptor activity"/>
    <property type="evidence" value="ECO:0007669"/>
    <property type="project" value="TreeGrafter"/>
</dbReference>
<comment type="caution">
    <text evidence="9">The sequence shown here is derived from an EMBL/GenBank/DDBJ whole genome shotgun (WGS) entry which is preliminary data.</text>
</comment>
<evidence type="ECO:0000313" key="8">
    <source>
        <dbReference type="EMBL" id="KAK6621478.1"/>
    </source>
</evidence>
<dbReference type="EMBL" id="JAWJWF010000047">
    <property type="protein sequence ID" value="KAK6621478.1"/>
    <property type="molecule type" value="Genomic_DNA"/>
</dbReference>
<name>A0AAN8PWH6_POLSC</name>
<evidence type="ECO:0000256" key="6">
    <source>
        <dbReference type="SAM" id="Phobius"/>
    </source>
</evidence>
<keyword evidence="3 6" id="KW-1133">Transmembrane helix</keyword>
<dbReference type="GO" id="GO:0034993">
    <property type="term" value="C:meiotic nuclear membrane microtubule tethering complex"/>
    <property type="evidence" value="ECO:0007669"/>
    <property type="project" value="TreeGrafter"/>
</dbReference>
<dbReference type="InterPro" id="IPR012919">
    <property type="entry name" value="SUN_dom"/>
</dbReference>
<proteinExistence type="predicted"/>
<sequence length="308" mass="34787">MMFPLRNDVTIECDAPDPWKSNSTFCKIVRAVVFVVGVLFLLLLISAWSQSSSDESSQPSPSFQSSPTEAPPQQTTCTVEIDDKMKQEIKSWIQTEIQKNSKQCSASSSINPEQVRNLVKEEIKRQQKIQLKPDFASASAGGLVIKASPTWTDGYSYIYFLFIPIRSTAPPPSIALEPTRQAGDCWPMEGRKGNILIQLAARANIVGFTMEHIDPAMSLSGATSEAPNNFSVYGVEDPEMENKKHLFGIYTYDNKNDEESQYFRVQNINRKSYLYILLEISSNHGNDKYTCLYRFQVHGFIDRINHCM</sequence>
<organism evidence="9 11">
    <name type="scientific">Polyplax serrata</name>
    <name type="common">Common mouse louse</name>
    <dbReference type="NCBI Taxonomy" id="468196"/>
    <lineage>
        <taxon>Eukaryota</taxon>
        <taxon>Metazoa</taxon>
        <taxon>Ecdysozoa</taxon>
        <taxon>Arthropoda</taxon>
        <taxon>Hexapoda</taxon>
        <taxon>Insecta</taxon>
        <taxon>Pterygota</taxon>
        <taxon>Neoptera</taxon>
        <taxon>Paraneoptera</taxon>
        <taxon>Psocodea</taxon>
        <taxon>Troctomorpha</taxon>
        <taxon>Phthiraptera</taxon>
        <taxon>Anoplura</taxon>
        <taxon>Polyplacidae</taxon>
        <taxon>Polyplax</taxon>
    </lineage>
</organism>
<dbReference type="PROSITE" id="PS51469">
    <property type="entry name" value="SUN"/>
    <property type="match status" value="1"/>
</dbReference>
<dbReference type="Gene3D" id="2.60.120.260">
    <property type="entry name" value="Galactose-binding domain-like"/>
    <property type="match status" value="1"/>
</dbReference>
<keyword evidence="2 6" id="KW-0812">Transmembrane</keyword>